<proteinExistence type="predicted"/>
<evidence type="ECO:0000313" key="2">
    <source>
        <dbReference type="EMBL" id="KZP00051.1"/>
    </source>
</evidence>
<evidence type="ECO:0000313" key="3">
    <source>
        <dbReference type="Proteomes" id="UP000076738"/>
    </source>
</evidence>
<dbReference type="EMBL" id="KV417270">
    <property type="protein sequence ID" value="KZP00051.1"/>
    <property type="molecule type" value="Genomic_DNA"/>
</dbReference>
<keyword evidence="3" id="KW-1185">Reference proteome</keyword>
<sequence length="64" mass="6706">MLPLFPLINPRATASSYTGAPAQMYPKSDSGCCGNSPQETASGKSEWGGPRKHFISAIHVGDAL</sequence>
<name>A0A167QLP5_CALVF</name>
<dbReference type="Proteomes" id="UP000076738">
    <property type="component" value="Unassembled WGS sequence"/>
</dbReference>
<organism evidence="2 3">
    <name type="scientific">Calocera viscosa (strain TUFC12733)</name>
    <dbReference type="NCBI Taxonomy" id="1330018"/>
    <lineage>
        <taxon>Eukaryota</taxon>
        <taxon>Fungi</taxon>
        <taxon>Dikarya</taxon>
        <taxon>Basidiomycota</taxon>
        <taxon>Agaricomycotina</taxon>
        <taxon>Dacrymycetes</taxon>
        <taxon>Dacrymycetales</taxon>
        <taxon>Dacrymycetaceae</taxon>
        <taxon>Calocera</taxon>
    </lineage>
</organism>
<reference evidence="2 3" key="1">
    <citation type="journal article" date="2016" name="Mol. Biol. Evol.">
        <title>Comparative Genomics of Early-Diverging Mushroom-Forming Fungi Provides Insights into the Origins of Lignocellulose Decay Capabilities.</title>
        <authorList>
            <person name="Nagy L.G."/>
            <person name="Riley R."/>
            <person name="Tritt A."/>
            <person name="Adam C."/>
            <person name="Daum C."/>
            <person name="Floudas D."/>
            <person name="Sun H."/>
            <person name="Yadav J.S."/>
            <person name="Pangilinan J."/>
            <person name="Larsson K.H."/>
            <person name="Matsuura K."/>
            <person name="Barry K."/>
            <person name="Labutti K."/>
            <person name="Kuo R."/>
            <person name="Ohm R.A."/>
            <person name="Bhattacharya S.S."/>
            <person name="Shirouzu T."/>
            <person name="Yoshinaga Y."/>
            <person name="Martin F.M."/>
            <person name="Grigoriev I.V."/>
            <person name="Hibbett D.S."/>
        </authorList>
    </citation>
    <scope>NUCLEOTIDE SEQUENCE [LARGE SCALE GENOMIC DNA]</scope>
    <source>
        <strain evidence="2 3">TUFC12733</strain>
    </source>
</reference>
<protein>
    <submittedName>
        <fullName evidence="2">Uncharacterized protein</fullName>
    </submittedName>
</protein>
<evidence type="ECO:0000256" key="1">
    <source>
        <dbReference type="SAM" id="MobiDB-lite"/>
    </source>
</evidence>
<dbReference type="AlphaFoldDB" id="A0A167QLP5"/>
<feature type="compositionally biased region" description="Polar residues" evidence="1">
    <location>
        <begin position="33"/>
        <end position="43"/>
    </location>
</feature>
<gene>
    <name evidence="2" type="ORF">CALVIDRAFT_533714</name>
</gene>
<feature type="region of interest" description="Disordered" evidence="1">
    <location>
        <begin position="28"/>
        <end position="50"/>
    </location>
</feature>
<accession>A0A167QLP5</accession>